<dbReference type="GO" id="GO:0031012">
    <property type="term" value="C:extracellular matrix"/>
    <property type="evidence" value="ECO:0007669"/>
    <property type="project" value="TreeGrafter"/>
</dbReference>
<feature type="compositionally biased region" description="Basic and acidic residues" evidence="1">
    <location>
        <begin position="444"/>
        <end position="454"/>
    </location>
</feature>
<name>A0AAE1QF41_9EUCA</name>
<feature type="domain" description="Endonuclease/exonuclease/phosphatase" evidence="2">
    <location>
        <begin position="513"/>
        <end position="624"/>
    </location>
</feature>
<sequence>MSRMADPSTSLPPPQGGRLTTNDHPKTTADNIGTPTADRPRRPDIDIPSLNARYVNVRCVDASQSLKTVNPFIIKKVLDGQVGGSLEFAKKLRDGSLLVKVLNSSQVKDLLKLTQIHTFKVKTTIPVGPNTCKGVIFHRDLADLDDADILDGMKDQGVVEVQSMTRMRENKREKFGLVFMTFAAAQIPDTVKIGYEIVHVRPYIQKPMRCFRCQKFGHTALRCFTRNSGEFICGKCAGSHETNLCTETVFKCANCGGPHQAGAGICRSLIVETETMAYMKAHDVSYGEAKRKVEGVTQVPTVSYAGAVAGSSNAPAVNDLLELLKAKEKENKALNDKVNSLESTVIELKELVAQLVESNQQQKQKPHKAKETEKNKQSQSHVLAQVTPTKHVSGTQTARRASSCSRSGSVTRGEAQAMETIISKPSRGRSPGSAEEEEGTPSQHKKETHLDNRVEDEVIQLRNYELIRKDRNGRGGGGVALYIRRSLPFTEVPSNFPLESVACRVKFGGTYLTVCSVYCPPDTVTYDDVFDLQDSLPCRKLIVGDFNAHHTLWGSLRDDRKGEQMARLISNSGLVLLNDGSPTRVDDNTGNFSVLDLSLVSPSIATSCQWLPIDDSLGSDHFPILIKYNSDTVKEPSAPKFNVKKADWVSFTKSLNIEIVGETIDDKVNNIKDSILKAATATIPKTSIDSAKHRVPWWTPDCRMALCERNRAYRLFKTHISDENFRKYKLARARARRTIKQAKRDSWRSFVSNINSETSISKVWSTVKKLNKKKISIKITNINHNNVNFDEPRDIANALARQFSFASSSDNYHPAFLPLKEASELQHINFATGDELDYNCDLTMQELVQALGACSGTSPGPDEIRSRVDYGSIVYGSASESVLKGLDVVQNACLRVCLGALRCTRIERLEVESQVPPLRLRRDQLMLTYFAKKARVPSHPPGNALLRQPHPGGHGVRPLAEGPSYPSGNPCALGGTGVRPRDTRPAVCIPGEPSHPPGGAFLRLQPGGHGDRPLEGPSYPPRGRTAPEGTGVRSLRARLHDLVECVGAGGGGTPEVS</sequence>
<dbReference type="EMBL" id="JAWZYT010000264">
    <property type="protein sequence ID" value="KAK4325725.1"/>
    <property type="molecule type" value="Genomic_DNA"/>
</dbReference>
<keyword evidence="4" id="KW-1185">Reference proteome</keyword>
<dbReference type="Proteomes" id="UP001292094">
    <property type="component" value="Unassembled WGS sequence"/>
</dbReference>
<dbReference type="Gene3D" id="3.60.10.10">
    <property type="entry name" value="Endonuclease/exonuclease/phosphatase"/>
    <property type="match status" value="1"/>
</dbReference>
<organism evidence="3 4">
    <name type="scientific">Petrolisthes manimaculis</name>
    <dbReference type="NCBI Taxonomy" id="1843537"/>
    <lineage>
        <taxon>Eukaryota</taxon>
        <taxon>Metazoa</taxon>
        <taxon>Ecdysozoa</taxon>
        <taxon>Arthropoda</taxon>
        <taxon>Crustacea</taxon>
        <taxon>Multicrustacea</taxon>
        <taxon>Malacostraca</taxon>
        <taxon>Eumalacostraca</taxon>
        <taxon>Eucarida</taxon>
        <taxon>Decapoda</taxon>
        <taxon>Pleocyemata</taxon>
        <taxon>Anomura</taxon>
        <taxon>Galatheoidea</taxon>
        <taxon>Porcellanidae</taxon>
        <taxon>Petrolisthes</taxon>
    </lineage>
</organism>
<comment type="caution">
    <text evidence="3">The sequence shown here is derived from an EMBL/GenBank/DDBJ whole genome shotgun (WGS) entry which is preliminary data.</text>
</comment>
<feature type="region of interest" description="Disordered" evidence="1">
    <location>
        <begin position="990"/>
        <end position="1029"/>
    </location>
</feature>
<dbReference type="Pfam" id="PF14529">
    <property type="entry name" value="Exo_endo_phos_2"/>
    <property type="match status" value="1"/>
</dbReference>
<feature type="compositionally biased region" description="Polar residues" evidence="1">
    <location>
        <begin position="377"/>
        <end position="396"/>
    </location>
</feature>
<dbReference type="SUPFAM" id="SSF56219">
    <property type="entry name" value="DNase I-like"/>
    <property type="match status" value="1"/>
</dbReference>
<feature type="compositionally biased region" description="Low complexity" evidence="1">
    <location>
        <begin position="397"/>
        <end position="413"/>
    </location>
</feature>
<dbReference type="PANTHER" id="PTHR33395">
    <property type="entry name" value="TRANSCRIPTASE, PUTATIVE-RELATED-RELATED"/>
    <property type="match status" value="1"/>
</dbReference>
<reference evidence="3" key="1">
    <citation type="submission" date="2023-11" db="EMBL/GenBank/DDBJ databases">
        <title>Genome assemblies of two species of porcelain crab, Petrolisthes cinctipes and Petrolisthes manimaculis (Anomura: Porcellanidae).</title>
        <authorList>
            <person name="Angst P."/>
        </authorList>
    </citation>
    <scope>NUCLEOTIDE SEQUENCE</scope>
    <source>
        <strain evidence="3">PB745_02</strain>
        <tissue evidence="3">Gill</tissue>
    </source>
</reference>
<evidence type="ECO:0000313" key="4">
    <source>
        <dbReference type="Proteomes" id="UP001292094"/>
    </source>
</evidence>
<evidence type="ECO:0000256" key="1">
    <source>
        <dbReference type="SAM" id="MobiDB-lite"/>
    </source>
</evidence>
<dbReference type="InterPro" id="IPR036691">
    <property type="entry name" value="Endo/exonu/phosph_ase_sf"/>
</dbReference>
<dbReference type="GO" id="GO:0003824">
    <property type="term" value="F:catalytic activity"/>
    <property type="evidence" value="ECO:0007669"/>
    <property type="project" value="InterPro"/>
</dbReference>
<evidence type="ECO:0000313" key="3">
    <source>
        <dbReference type="EMBL" id="KAK4325725.1"/>
    </source>
</evidence>
<proteinExistence type="predicted"/>
<dbReference type="PANTHER" id="PTHR33395:SF22">
    <property type="entry name" value="REVERSE TRANSCRIPTASE DOMAIN-CONTAINING PROTEIN"/>
    <property type="match status" value="1"/>
</dbReference>
<evidence type="ECO:0000259" key="2">
    <source>
        <dbReference type="Pfam" id="PF14529"/>
    </source>
</evidence>
<dbReference type="GO" id="GO:0061343">
    <property type="term" value="P:cell adhesion involved in heart morphogenesis"/>
    <property type="evidence" value="ECO:0007669"/>
    <property type="project" value="TreeGrafter"/>
</dbReference>
<dbReference type="AlphaFoldDB" id="A0AAE1QF41"/>
<gene>
    <name evidence="3" type="ORF">Pmani_003668</name>
</gene>
<feature type="region of interest" description="Disordered" evidence="1">
    <location>
        <begin position="357"/>
        <end position="454"/>
    </location>
</feature>
<protein>
    <recommendedName>
        <fullName evidence="2">Endonuclease/exonuclease/phosphatase domain-containing protein</fullName>
    </recommendedName>
</protein>
<feature type="region of interest" description="Disordered" evidence="1">
    <location>
        <begin position="1"/>
        <end position="46"/>
    </location>
</feature>
<dbReference type="InterPro" id="IPR005135">
    <property type="entry name" value="Endo/exonuclease/phosphatase"/>
</dbReference>
<accession>A0AAE1QF41</accession>
<dbReference type="GO" id="GO:0007508">
    <property type="term" value="P:larval heart development"/>
    <property type="evidence" value="ECO:0007669"/>
    <property type="project" value="TreeGrafter"/>
</dbReference>